<feature type="transmembrane region" description="Helical" evidence="1">
    <location>
        <begin position="165"/>
        <end position="186"/>
    </location>
</feature>
<dbReference type="InterPro" id="IPR002798">
    <property type="entry name" value="SpoIIM-like"/>
</dbReference>
<dbReference type="PANTHER" id="PTHR35337">
    <property type="entry name" value="SLR1478 PROTEIN"/>
    <property type="match status" value="1"/>
</dbReference>
<dbReference type="AlphaFoldDB" id="A0A0K1JHE1"/>
<keyword evidence="1" id="KW-1133">Transmembrane helix</keyword>
<keyword evidence="1" id="KW-0472">Membrane</keyword>
<gene>
    <name evidence="2" type="ORF">VV02_10130</name>
</gene>
<dbReference type="Pfam" id="PF01944">
    <property type="entry name" value="SpoIIM"/>
    <property type="match status" value="1"/>
</dbReference>
<feature type="transmembrane region" description="Helical" evidence="1">
    <location>
        <begin position="255"/>
        <end position="277"/>
    </location>
</feature>
<dbReference type="OrthoDB" id="5243448at2"/>
<organism evidence="2 3">
    <name type="scientific">Luteipulveratus mongoliensis</name>
    <dbReference type="NCBI Taxonomy" id="571913"/>
    <lineage>
        <taxon>Bacteria</taxon>
        <taxon>Bacillati</taxon>
        <taxon>Actinomycetota</taxon>
        <taxon>Actinomycetes</taxon>
        <taxon>Micrococcales</taxon>
        <taxon>Dermacoccaceae</taxon>
        <taxon>Luteipulveratus</taxon>
    </lineage>
</organism>
<dbReference type="PATRIC" id="fig|571913.6.peg.2067"/>
<dbReference type="Proteomes" id="UP000066480">
    <property type="component" value="Chromosome"/>
</dbReference>
<name>A0A0K1JHE1_9MICO</name>
<evidence type="ECO:0000256" key="1">
    <source>
        <dbReference type="SAM" id="Phobius"/>
    </source>
</evidence>
<dbReference type="KEGG" id="lmoi:VV02_10130"/>
<proteinExistence type="predicted"/>
<feature type="transmembrane region" description="Helical" evidence="1">
    <location>
        <begin position="207"/>
        <end position="235"/>
    </location>
</feature>
<keyword evidence="1" id="KW-0812">Transmembrane</keyword>
<keyword evidence="3" id="KW-1185">Reference proteome</keyword>
<protein>
    <submittedName>
        <fullName evidence="2">Membrane protein</fullName>
    </submittedName>
</protein>
<sequence length="331" mass="36396">MDLDAFVAAHQPEWDRLKALSRQRQLSGAESDELLDLYQRTATHLSIVRSSAPDPSVVQYLSTLLSRTRQRTSGTRTAGWADIGRFFTDTFPAMLYRTRRWWLAVMVVNVVVAFAIGIWVAHNPSVQTGFIPPERLDELVNHDFEGYYSEFAAQDFAARVWTNNVWVAAQCIAMGVLGFPVIYLLWQNVVNVGVMGGILWANDRGSLFFGLILPHGMLELTAVFVAAGVGLKIFWSWVVPGPQTRMQSLASQARASVAVALGLIVVLLVTGIIEAFVTPSGLPTWARIGIGLVAEIAFFVYVFTLGRWAVARGETGDIADRDRGDVLPAAA</sequence>
<reference evidence="2 3" key="1">
    <citation type="submission" date="2015-03" db="EMBL/GenBank/DDBJ databases">
        <title>Luteipulveratus halotolerans sp. nov., a novel actinobacterium (Dermacoccaceae) from Sarawak, Malaysia.</title>
        <authorList>
            <person name="Juboi H."/>
            <person name="Basik A."/>
            <person name="Shamsul S.S."/>
            <person name="Arnold P."/>
            <person name="Schmitt E.K."/>
            <person name="Sanglier J.-J."/>
            <person name="Yeo T."/>
        </authorList>
    </citation>
    <scope>NUCLEOTIDE SEQUENCE [LARGE SCALE GENOMIC DNA]</scope>
    <source>
        <strain evidence="2 3">MN07-A0370</strain>
    </source>
</reference>
<feature type="transmembrane region" description="Helical" evidence="1">
    <location>
        <begin position="101"/>
        <end position="121"/>
    </location>
</feature>
<dbReference type="EMBL" id="CP011112">
    <property type="protein sequence ID" value="AKU16137.1"/>
    <property type="molecule type" value="Genomic_DNA"/>
</dbReference>
<dbReference type="STRING" id="571913.VV02_10130"/>
<dbReference type="PANTHER" id="PTHR35337:SF1">
    <property type="entry name" value="SLR1478 PROTEIN"/>
    <property type="match status" value="1"/>
</dbReference>
<accession>A0A0K1JHE1</accession>
<feature type="transmembrane region" description="Helical" evidence="1">
    <location>
        <begin position="284"/>
        <end position="303"/>
    </location>
</feature>
<evidence type="ECO:0000313" key="3">
    <source>
        <dbReference type="Proteomes" id="UP000066480"/>
    </source>
</evidence>
<evidence type="ECO:0000313" key="2">
    <source>
        <dbReference type="EMBL" id="AKU16137.1"/>
    </source>
</evidence>
<dbReference type="RefSeq" id="WP_052591383.1">
    <property type="nucleotide sequence ID" value="NZ_CP011112.1"/>
</dbReference>